<dbReference type="FunFam" id="3.40.50.720:FF:000112">
    <property type="entry name" value="Enoyl-[acyl-carrier-protein] reductase 1, mitochondrial"/>
    <property type="match status" value="1"/>
</dbReference>
<dbReference type="Gene3D" id="3.90.180.10">
    <property type="entry name" value="Medium-chain alcohol dehydrogenases, catalytic domain"/>
    <property type="match status" value="1"/>
</dbReference>
<dbReference type="GO" id="GO:0141148">
    <property type="term" value="F:enoyl-[acyl-carrier-protein] reductase (NADPH) activity"/>
    <property type="evidence" value="ECO:0007669"/>
    <property type="project" value="UniProtKB-EC"/>
</dbReference>
<dbReference type="Gene3D" id="3.40.50.720">
    <property type="entry name" value="NAD(P)-binding Rossmann-like Domain"/>
    <property type="match status" value="1"/>
</dbReference>
<keyword evidence="6" id="KW-0809">Transit peptide</keyword>
<evidence type="ECO:0000256" key="12">
    <source>
        <dbReference type="ARBA" id="ARBA00048843"/>
    </source>
</evidence>
<evidence type="ECO:0000256" key="10">
    <source>
        <dbReference type="ARBA" id="ARBA00023160"/>
    </source>
</evidence>
<evidence type="ECO:0000313" key="14">
    <source>
        <dbReference type="EMBL" id="OBZ74186.1"/>
    </source>
</evidence>
<keyword evidence="8" id="KW-0443">Lipid metabolism</keyword>
<dbReference type="SUPFAM" id="SSF50129">
    <property type="entry name" value="GroES-like"/>
    <property type="match status" value="1"/>
</dbReference>
<dbReference type="InterPro" id="IPR013154">
    <property type="entry name" value="ADH-like_N"/>
</dbReference>
<protein>
    <recommendedName>
        <fullName evidence="11">enoyl-[acyl-carrier-protein] reductase</fullName>
        <ecNumber evidence="11">1.3.1.104</ecNumber>
    </recommendedName>
</protein>
<keyword evidence="4" id="KW-0276">Fatty acid metabolism</keyword>
<dbReference type="OMA" id="YGYTQSK"/>
<dbReference type="STRING" id="5627.A0A1C7MCV9"/>
<sequence length="370" mass="40273">MLRRSLLRLPPLPSNARAKFCTSSTKFANRAIVYTETGNPATVLTALTYPSLPPPPPNSLNIRIRLAPINPADINVIEGVYPAKPALTGSLSPGQELTKPVYVGGNEALAEILQVGSGVEGLKKGDWVIMAKQQAGTWSSARTVDASDVIKLPADTLSEVNAATITVNPPTAYNMLRDFVELGEGDWVLQNGANSAVGQAVIQIAASRGLKTINFVRNRPDIDALKKQLSDLGATHVLTYDDLSDKALSRTVKQWTEDRPIRLMLNCVGGKPTAQMTRFLGTDAHLVSYGAMSKQPLALPTSAFIFKNLVAHGFWQSRWYDTHSRAEREALMHALAALKLKEPEHEIVTVLGWMSDVEAKEKNQKTRDSA</sequence>
<dbReference type="OrthoDB" id="7482721at2759"/>
<comment type="catalytic activity">
    <reaction evidence="12">
        <text>a 2,3-saturated acyl-[ACP] + NADP(+) = a (2E)-enoyl-[ACP] + NADPH + H(+)</text>
        <dbReference type="Rhea" id="RHEA:22564"/>
        <dbReference type="Rhea" id="RHEA-COMP:9925"/>
        <dbReference type="Rhea" id="RHEA-COMP:9926"/>
        <dbReference type="ChEBI" id="CHEBI:15378"/>
        <dbReference type="ChEBI" id="CHEBI:57783"/>
        <dbReference type="ChEBI" id="CHEBI:58349"/>
        <dbReference type="ChEBI" id="CHEBI:78784"/>
        <dbReference type="ChEBI" id="CHEBI:78785"/>
        <dbReference type="EC" id="1.3.1.104"/>
    </reaction>
</comment>
<proteinExistence type="inferred from homology"/>
<keyword evidence="15" id="KW-1185">Reference proteome</keyword>
<keyword evidence="10" id="KW-0275">Fatty acid biosynthesis</keyword>
<organism evidence="14 15">
    <name type="scientific">Grifola frondosa</name>
    <name type="common">Maitake</name>
    <name type="synonym">Polyporus frondosus</name>
    <dbReference type="NCBI Taxonomy" id="5627"/>
    <lineage>
        <taxon>Eukaryota</taxon>
        <taxon>Fungi</taxon>
        <taxon>Dikarya</taxon>
        <taxon>Basidiomycota</taxon>
        <taxon>Agaricomycotina</taxon>
        <taxon>Agaricomycetes</taxon>
        <taxon>Polyporales</taxon>
        <taxon>Grifolaceae</taxon>
        <taxon>Grifola</taxon>
    </lineage>
</organism>
<evidence type="ECO:0000256" key="4">
    <source>
        <dbReference type="ARBA" id="ARBA00022832"/>
    </source>
</evidence>
<comment type="caution">
    <text evidence="14">The sequence shown here is derived from an EMBL/GenBank/DDBJ whole genome shotgun (WGS) entry which is preliminary data.</text>
</comment>
<dbReference type="PANTHER" id="PTHR43981:SF2">
    <property type="entry name" value="ENOYL-[ACYL-CARRIER-PROTEIN] REDUCTASE, MITOCHONDRIAL"/>
    <property type="match status" value="1"/>
</dbReference>
<dbReference type="InterPro" id="IPR013149">
    <property type="entry name" value="ADH-like_C"/>
</dbReference>
<evidence type="ECO:0000256" key="3">
    <source>
        <dbReference type="ARBA" id="ARBA00022516"/>
    </source>
</evidence>
<dbReference type="InterPro" id="IPR036291">
    <property type="entry name" value="NAD(P)-bd_dom_sf"/>
</dbReference>
<dbReference type="AlphaFoldDB" id="A0A1C7MCV9"/>
<dbReference type="SMART" id="SM00829">
    <property type="entry name" value="PKS_ER"/>
    <property type="match status" value="1"/>
</dbReference>
<evidence type="ECO:0000256" key="1">
    <source>
        <dbReference type="ARBA" id="ARBA00004173"/>
    </source>
</evidence>
<dbReference type="InterPro" id="IPR020843">
    <property type="entry name" value="ER"/>
</dbReference>
<evidence type="ECO:0000256" key="8">
    <source>
        <dbReference type="ARBA" id="ARBA00023098"/>
    </source>
</evidence>
<keyword evidence="3" id="KW-0444">Lipid biosynthesis</keyword>
<gene>
    <name evidence="14" type="primary">ETR1</name>
    <name evidence="14" type="ORF">A0H81_06001</name>
</gene>
<dbReference type="EMBL" id="LUGG01000006">
    <property type="protein sequence ID" value="OBZ74186.1"/>
    <property type="molecule type" value="Genomic_DNA"/>
</dbReference>
<dbReference type="InterPro" id="IPR011032">
    <property type="entry name" value="GroES-like_sf"/>
</dbReference>
<keyword evidence="7" id="KW-0560">Oxidoreductase</keyword>
<dbReference type="GO" id="GO:0005739">
    <property type="term" value="C:mitochondrion"/>
    <property type="evidence" value="ECO:0007669"/>
    <property type="project" value="UniProtKB-SubCell"/>
</dbReference>
<dbReference type="CDD" id="cd08290">
    <property type="entry name" value="ETR"/>
    <property type="match status" value="1"/>
</dbReference>
<reference evidence="14 15" key="1">
    <citation type="submission" date="2016-03" db="EMBL/GenBank/DDBJ databases">
        <title>Whole genome sequencing of Grifola frondosa 9006-11.</title>
        <authorList>
            <person name="Min B."/>
            <person name="Park H."/>
            <person name="Kim J.-G."/>
            <person name="Cho H."/>
            <person name="Oh Y.-L."/>
            <person name="Kong W.-S."/>
            <person name="Choi I.-G."/>
        </authorList>
    </citation>
    <scope>NUCLEOTIDE SEQUENCE [LARGE SCALE GENOMIC DNA]</scope>
    <source>
        <strain evidence="14 15">9006-11</strain>
    </source>
</reference>
<keyword evidence="9" id="KW-0496">Mitochondrion</keyword>
<dbReference type="GO" id="GO:0006633">
    <property type="term" value="P:fatty acid biosynthetic process"/>
    <property type="evidence" value="ECO:0007669"/>
    <property type="project" value="UniProtKB-KW"/>
</dbReference>
<keyword evidence="5" id="KW-0521">NADP</keyword>
<evidence type="ECO:0000256" key="9">
    <source>
        <dbReference type="ARBA" id="ARBA00023128"/>
    </source>
</evidence>
<evidence type="ECO:0000256" key="11">
    <source>
        <dbReference type="ARBA" id="ARBA00038963"/>
    </source>
</evidence>
<dbReference type="Proteomes" id="UP000092993">
    <property type="component" value="Unassembled WGS sequence"/>
</dbReference>
<dbReference type="PANTHER" id="PTHR43981">
    <property type="entry name" value="ENOYL-[ACYL-CARRIER-PROTEIN] REDUCTASE, MITOCHONDRIAL"/>
    <property type="match status" value="1"/>
</dbReference>
<dbReference type="SUPFAM" id="SSF51735">
    <property type="entry name" value="NAD(P)-binding Rossmann-fold domains"/>
    <property type="match status" value="1"/>
</dbReference>
<dbReference type="InterPro" id="IPR051034">
    <property type="entry name" value="Mito_Enoyl-ACP_Reductase"/>
</dbReference>
<dbReference type="Pfam" id="PF00107">
    <property type="entry name" value="ADH_zinc_N"/>
    <property type="match status" value="1"/>
</dbReference>
<evidence type="ECO:0000259" key="13">
    <source>
        <dbReference type="SMART" id="SM00829"/>
    </source>
</evidence>
<name>A0A1C7MCV9_GRIFR</name>
<evidence type="ECO:0000256" key="6">
    <source>
        <dbReference type="ARBA" id="ARBA00022946"/>
    </source>
</evidence>
<comment type="subcellular location">
    <subcellularLocation>
        <location evidence="1">Mitochondrion</location>
    </subcellularLocation>
</comment>
<evidence type="ECO:0000256" key="7">
    <source>
        <dbReference type="ARBA" id="ARBA00023002"/>
    </source>
</evidence>
<accession>A0A1C7MCV9</accession>
<evidence type="ECO:0000256" key="5">
    <source>
        <dbReference type="ARBA" id="ARBA00022857"/>
    </source>
</evidence>
<comment type="similarity">
    <text evidence="2">Belongs to the zinc-containing alcohol dehydrogenase family. Quinone oxidoreductase subfamily.</text>
</comment>
<dbReference type="Pfam" id="PF08240">
    <property type="entry name" value="ADH_N"/>
    <property type="match status" value="1"/>
</dbReference>
<feature type="domain" description="Enoyl reductase (ER)" evidence="13">
    <location>
        <begin position="42"/>
        <end position="359"/>
    </location>
</feature>
<dbReference type="EC" id="1.3.1.104" evidence="11"/>
<evidence type="ECO:0000313" key="15">
    <source>
        <dbReference type="Proteomes" id="UP000092993"/>
    </source>
</evidence>
<evidence type="ECO:0000256" key="2">
    <source>
        <dbReference type="ARBA" id="ARBA00010371"/>
    </source>
</evidence>